<feature type="domain" description="4Fe-4S ferredoxin-type" evidence="8">
    <location>
        <begin position="136"/>
        <end position="165"/>
    </location>
</feature>
<evidence type="ECO:0000259" key="8">
    <source>
        <dbReference type="PROSITE" id="PS51379"/>
    </source>
</evidence>
<comment type="subcellular location">
    <subcellularLocation>
        <location evidence="1">Cell envelope</location>
    </subcellularLocation>
</comment>
<evidence type="ECO:0000313" key="9">
    <source>
        <dbReference type="EMBL" id="SMC96234.1"/>
    </source>
</evidence>
<dbReference type="Proteomes" id="UP000192418">
    <property type="component" value="Unassembled WGS sequence"/>
</dbReference>
<accession>A0A1W2DG28</accession>
<dbReference type="RefSeq" id="WP_084070237.1">
    <property type="nucleotide sequence ID" value="NZ_FWXY01000017.1"/>
</dbReference>
<dbReference type="STRING" id="1121400.SAMN02746065_11761"/>
<dbReference type="SUPFAM" id="SSF54862">
    <property type="entry name" value="4Fe-4S ferredoxins"/>
    <property type="match status" value="1"/>
</dbReference>
<evidence type="ECO:0000256" key="2">
    <source>
        <dbReference type="ARBA" id="ARBA00022485"/>
    </source>
</evidence>
<evidence type="ECO:0000256" key="5">
    <source>
        <dbReference type="ARBA" id="ARBA00023004"/>
    </source>
</evidence>
<dbReference type="OrthoDB" id="9789030at2"/>
<dbReference type="AlphaFoldDB" id="A0A1W2DG28"/>
<dbReference type="PROSITE" id="PS51318">
    <property type="entry name" value="TAT"/>
    <property type="match status" value="1"/>
</dbReference>
<evidence type="ECO:0000256" key="3">
    <source>
        <dbReference type="ARBA" id="ARBA00022723"/>
    </source>
</evidence>
<keyword evidence="6" id="KW-0411">Iron-sulfur</keyword>
<evidence type="ECO:0000256" key="1">
    <source>
        <dbReference type="ARBA" id="ARBA00004196"/>
    </source>
</evidence>
<dbReference type="NCBIfam" id="NF008134">
    <property type="entry name" value="PRK10882.1"/>
    <property type="match status" value="1"/>
</dbReference>
<keyword evidence="4" id="KW-0677">Repeat</keyword>
<dbReference type="PROSITE" id="PS00198">
    <property type="entry name" value="4FE4S_FER_1"/>
    <property type="match status" value="1"/>
</dbReference>
<dbReference type="InterPro" id="IPR051555">
    <property type="entry name" value="FDH_Electron_Transfer_Unit"/>
</dbReference>
<dbReference type="InterPro" id="IPR017900">
    <property type="entry name" value="4Fe4S_Fe_S_CS"/>
</dbReference>
<dbReference type="EMBL" id="FWXY01000017">
    <property type="protein sequence ID" value="SMC96234.1"/>
    <property type="molecule type" value="Genomic_DNA"/>
</dbReference>
<keyword evidence="7" id="KW-1133">Transmembrane helix</keyword>
<dbReference type="InterPro" id="IPR006311">
    <property type="entry name" value="TAT_signal"/>
</dbReference>
<dbReference type="Pfam" id="PF13247">
    <property type="entry name" value="Fer4_11"/>
    <property type="match status" value="1"/>
</dbReference>
<reference evidence="9 10" key="1">
    <citation type="submission" date="2017-04" db="EMBL/GenBank/DDBJ databases">
        <authorList>
            <person name="Afonso C.L."/>
            <person name="Miller P.J."/>
            <person name="Scott M.A."/>
            <person name="Spackman E."/>
            <person name="Goraichik I."/>
            <person name="Dimitrov K.M."/>
            <person name="Suarez D.L."/>
            <person name="Swayne D.E."/>
        </authorList>
    </citation>
    <scope>NUCLEOTIDE SEQUENCE [LARGE SCALE GENOMIC DNA]</scope>
    <source>
        <strain evidence="9 10">DSM 3385</strain>
    </source>
</reference>
<dbReference type="GO" id="GO:0051539">
    <property type="term" value="F:4 iron, 4 sulfur cluster binding"/>
    <property type="evidence" value="ECO:0007669"/>
    <property type="project" value="UniProtKB-KW"/>
</dbReference>
<dbReference type="PROSITE" id="PS51379">
    <property type="entry name" value="4FE4S_FER_2"/>
    <property type="match status" value="2"/>
</dbReference>
<dbReference type="GO" id="GO:0046872">
    <property type="term" value="F:metal ion binding"/>
    <property type="evidence" value="ECO:0007669"/>
    <property type="project" value="UniProtKB-KW"/>
</dbReference>
<evidence type="ECO:0000256" key="7">
    <source>
        <dbReference type="SAM" id="Phobius"/>
    </source>
</evidence>
<keyword evidence="2" id="KW-0004">4Fe-4S</keyword>
<keyword evidence="5" id="KW-0408">Iron</keyword>
<proteinExistence type="predicted"/>
<dbReference type="Gene3D" id="3.30.70.20">
    <property type="match status" value="2"/>
</dbReference>
<dbReference type="InterPro" id="IPR017896">
    <property type="entry name" value="4Fe4S_Fe-S-bd"/>
</dbReference>
<name>A0A1W2DG28_9BACT</name>
<keyword evidence="10" id="KW-1185">Reference proteome</keyword>
<dbReference type="PANTHER" id="PTHR43545">
    <property type="entry name" value="FORMATE DEHYDROGENASE, NITRATE-INDUCIBLE, IRON-SULFUR SUBUNIT"/>
    <property type="match status" value="1"/>
</dbReference>
<keyword evidence="7" id="KW-0812">Transmembrane</keyword>
<keyword evidence="3" id="KW-0479">Metal-binding</keyword>
<protein>
    <submittedName>
        <fullName evidence="9">Fe-S-cluster-containing dehydrogenase component</fullName>
    </submittedName>
</protein>
<evidence type="ECO:0000313" key="10">
    <source>
        <dbReference type="Proteomes" id="UP000192418"/>
    </source>
</evidence>
<organism evidence="9 10">
    <name type="scientific">Desulfocicer vacuolatum DSM 3385</name>
    <dbReference type="NCBI Taxonomy" id="1121400"/>
    <lineage>
        <taxon>Bacteria</taxon>
        <taxon>Pseudomonadati</taxon>
        <taxon>Thermodesulfobacteriota</taxon>
        <taxon>Desulfobacteria</taxon>
        <taxon>Desulfobacterales</taxon>
        <taxon>Desulfobacteraceae</taxon>
        <taxon>Desulfocicer</taxon>
    </lineage>
</organism>
<sequence length="307" mass="34054">MNINRRGFFKVMGAAGATAMTPAAGARAWESAAPPDAFGCLVDLTRCIGCRKCEEACNRVNGLPAPEISFDDPTVLDTRRRPHEKSYTVVNRYFPGTLDTHDQLVPTFVKLQCMHCQDPACASACIVGALTKKENGSVYYDVGKCIGCRYCMVACPFEIPAYEYHDPVTPRVMKCTFCFERISKENGLPGCAQICPVEAITFGRRDTVMALAKQRLKDNPGKYVNHIYGEKEVGGTSWIYISSEPFEDLGFPSLPDRPTPKLAETIQHGLFSYLWSPILLFGVLGGIMRRNEKKNVHGKDKEARHDA</sequence>
<evidence type="ECO:0000256" key="6">
    <source>
        <dbReference type="ARBA" id="ARBA00023014"/>
    </source>
</evidence>
<keyword evidence="7" id="KW-0472">Membrane</keyword>
<feature type="domain" description="4Fe-4S ferredoxin-type" evidence="8">
    <location>
        <begin position="38"/>
        <end position="68"/>
    </location>
</feature>
<feature type="transmembrane region" description="Helical" evidence="7">
    <location>
        <begin position="270"/>
        <end position="288"/>
    </location>
</feature>
<dbReference type="GO" id="GO:0030313">
    <property type="term" value="C:cell envelope"/>
    <property type="evidence" value="ECO:0007669"/>
    <property type="project" value="UniProtKB-SubCell"/>
</dbReference>
<evidence type="ECO:0000256" key="4">
    <source>
        <dbReference type="ARBA" id="ARBA00022737"/>
    </source>
</evidence>
<dbReference type="PANTHER" id="PTHR43545:SF4">
    <property type="entry name" value="IRON-SULFUR PROTEIN"/>
    <property type="match status" value="1"/>
</dbReference>
<gene>
    <name evidence="9" type="ORF">SAMN02746065_11761</name>
</gene>
<dbReference type="CDD" id="cd10561">
    <property type="entry name" value="HybA_like"/>
    <property type="match status" value="1"/>
</dbReference>